<name>A0A221VYB0_9PSEU</name>
<reference evidence="1 2" key="1">
    <citation type="submission" date="2017-07" db="EMBL/GenBank/DDBJ databases">
        <title>Complete genome sequence of Actinoalloteichus hoggarensis DSM 45943, type strain of Actinoalloteichus hoggarensis.</title>
        <authorList>
            <person name="Ruckert C."/>
            <person name="Nouioui I."/>
            <person name="Willmese J."/>
            <person name="van Wezel G."/>
            <person name="Klenk H.-P."/>
            <person name="Kalinowski J."/>
            <person name="Zotchev S.B."/>
        </authorList>
    </citation>
    <scope>NUCLEOTIDE SEQUENCE [LARGE SCALE GENOMIC DNA]</scope>
    <source>
        <strain evidence="1 2">DSM 45943</strain>
    </source>
</reference>
<dbReference type="Pfam" id="PF12730">
    <property type="entry name" value="ABC2_membrane_4"/>
    <property type="match status" value="1"/>
</dbReference>
<dbReference type="PANTHER" id="PTHR37305:SF1">
    <property type="entry name" value="MEMBRANE PROTEIN"/>
    <property type="match status" value="1"/>
</dbReference>
<organism evidence="1 2">
    <name type="scientific">Actinoalloteichus hoggarensis</name>
    <dbReference type="NCBI Taxonomy" id="1470176"/>
    <lineage>
        <taxon>Bacteria</taxon>
        <taxon>Bacillati</taxon>
        <taxon>Actinomycetota</taxon>
        <taxon>Actinomycetes</taxon>
        <taxon>Pseudonocardiales</taxon>
        <taxon>Pseudonocardiaceae</taxon>
        <taxon>Actinoalloteichus</taxon>
    </lineage>
</organism>
<gene>
    <name evidence="1" type="ORF">AHOG_04205</name>
</gene>
<dbReference type="EMBL" id="CP022521">
    <property type="protein sequence ID" value="ASO18497.1"/>
    <property type="molecule type" value="Genomic_DNA"/>
</dbReference>
<dbReference type="Proteomes" id="UP000204221">
    <property type="component" value="Chromosome"/>
</dbReference>
<dbReference type="OrthoDB" id="3217553at2"/>
<dbReference type="PANTHER" id="PTHR37305">
    <property type="entry name" value="INTEGRAL MEMBRANE PROTEIN-RELATED"/>
    <property type="match status" value="1"/>
</dbReference>
<evidence type="ECO:0000313" key="2">
    <source>
        <dbReference type="Proteomes" id="UP000204221"/>
    </source>
</evidence>
<sequence length="290" mass="29907">MSATGTIRPLTSELPVAAGRTAAPFGRLLAAELRLMLRRPRTLVALGLLALIPVLMGVTVVLSSGGPGGDFLMAAIEGSGVLLSLMALTMSLALLLPLLISVIAADSFAGEAAAGTLRGLLLAPVGRGRLITVKALSVLIFSALSVAVVVVVGVVVGVALLGGDAMITASGATIGLGEALLRILLLAGWATVQVFAVGAVALALSSATERPIVVTASVMGGFIGFQLVTGFPSLDWLHPAVLTHRWMPAQLEILNDPMNVTDLTTSFLRACFYILIGLSLTVWRMNSKDY</sequence>
<dbReference type="AlphaFoldDB" id="A0A221VYB0"/>
<proteinExistence type="predicted"/>
<accession>A0A221VYB0</accession>
<protein>
    <submittedName>
        <fullName evidence="1">ABC-2 family transporter protein</fullName>
    </submittedName>
</protein>
<dbReference type="KEGG" id="ahg:AHOG_04205"/>
<dbReference type="RefSeq" id="WP_093940184.1">
    <property type="nucleotide sequence ID" value="NZ_CP022521.1"/>
</dbReference>
<evidence type="ECO:0000313" key="1">
    <source>
        <dbReference type="EMBL" id="ASO18497.1"/>
    </source>
</evidence>
<keyword evidence="2" id="KW-1185">Reference proteome</keyword>